<evidence type="ECO:0000313" key="1">
    <source>
        <dbReference type="EMBL" id="GAH87651.1"/>
    </source>
</evidence>
<protein>
    <submittedName>
        <fullName evidence="1">Uncharacterized protein</fullName>
    </submittedName>
</protein>
<dbReference type="EMBL" id="BARU01041376">
    <property type="protein sequence ID" value="GAH87651.1"/>
    <property type="molecule type" value="Genomic_DNA"/>
</dbReference>
<feature type="non-terminal residue" evidence="1">
    <location>
        <position position="32"/>
    </location>
</feature>
<organism evidence="1">
    <name type="scientific">marine sediment metagenome</name>
    <dbReference type="NCBI Taxonomy" id="412755"/>
    <lineage>
        <taxon>unclassified sequences</taxon>
        <taxon>metagenomes</taxon>
        <taxon>ecological metagenomes</taxon>
    </lineage>
</organism>
<accession>X1IYX3</accession>
<dbReference type="AlphaFoldDB" id="X1IYX3"/>
<sequence length="32" mass="3890">MITERSNYDELILYWESTLRANRMLLEPSMIT</sequence>
<proteinExistence type="predicted"/>
<name>X1IYX3_9ZZZZ</name>
<comment type="caution">
    <text evidence="1">The sequence shown here is derived from an EMBL/GenBank/DDBJ whole genome shotgun (WGS) entry which is preliminary data.</text>
</comment>
<reference evidence="1" key="1">
    <citation type="journal article" date="2014" name="Front. Microbiol.">
        <title>High frequency of phylogenetically diverse reductive dehalogenase-homologous genes in deep subseafloor sedimentary metagenomes.</title>
        <authorList>
            <person name="Kawai M."/>
            <person name="Futagami T."/>
            <person name="Toyoda A."/>
            <person name="Takaki Y."/>
            <person name="Nishi S."/>
            <person name="Hori S."/>
            <person name="Arai W."/>
            <person name="Tsubouchi T."/>
            <person name="Morono Y."/>
            <person name="Uchiyama I."/>
            <person name="Ito T."/>
            <person name="Fujiyama A."/>
            <person name="Inagaki F."/>
            <person name="Takami H."/>
        </authorList>
    </citation>
    <scope>NUCLEOTIDE SEQUENCE</scope>
    <source>
        <strain evidence="1">Expedition CK06-06</strain>
    </source>
</reference>
<gene>
    <name evidence="1" type="ORF">S03H2_63808</name>
</gene>